<dbReference type="RefSeq" id="WP_207688792.1">
    <property type="nucleotide sequence ID" value="NZ_CP061799.1"/>
</dbReference>
<dbReference type="AlphaFoldDB" id="A0A975BCN5"/>
<keyword evidence="1" id="KW-0812">Transmembrane</keyword>
<organism evidence="2 3">
    <name type="scientific">Desulfonema limicola</name>
    <dbReference type="NCBI Taxonomy" id="45656"/>
    <lineage>
        <taxon>Bacteria</taxon>
        <taxon>Pseudomonadati</taxon>
        <taxon>Thermodesulfobacteriota</taxon>
        <taxon>Desulfobacteria</taxon>
        <taxon>Desulfobacterales</taxon>
        <taxon>Desulfococcaceae</taxon>
        <taxon>Desulfonema</taxon>
    </lineage>
</organism>
<keyword evidence="1" id="KW-0472">Membrane</keyword>
<gene>
    <name evidence="2" type="ORF">dnl_53080</name>
</gene>
<dbReference type="KEGG" id="dli:dnl_53080"/>
<sequence>MKANKVKAVSAVFFVFFMGVIIGSMGTYIYVKQKIDKIIEKGPPPEIVPRLMKELSRKLDLTSRQKLDIEALARQMQTEISLLKEKHHPELEKIVEGYIILAKEKLNPDQQKQMDILYGRLKKRWHKPGWFGRHDKKGKLLFELKEKLNLNKDQEEQIQAIIREFYKNKSDEKNRFKKEIEIKLENILTPDQMKIYKNMNSEKPLN</sequence>
<dbReference type="Proteomes" id="UP000663720">
    <property type="component" value="Chromosome"/>
</dbReference>
<evidence type="ECO:0000256" key="1">
    <source>
        <dbReference type="SAM" id="Phobius"/>
    </source>
</evidence>
<accession>A0A975BCN5</accession>
<keyword evidence="1" id="KW-1133">Transmembrane helix</keyword>
<reference evidence="2" key="1">
    <citation type="journal article" date="2021" name="Microb. Physiol.">
        <title>Proteogenomic Insights into the Physiology of Marine, Sulfate-Reducing, Filamentous Desulfonema limicola and Desulfonema magnum.</title>
        <authorList>
            <person name="Schnaars V."/>
            <person name="Wohlbrand L."/>
            <person name="Scheve S."/>
            <person name="Hinrichs C."/>
            <person name="Reinhardt R."/>
            <person name="Rabus R."/>
        </authorList>
    </citation>
    <scope>NUCLEOTIDE SEQUENCE</scope>
    <source>
        <strain evidence="2">5ac10</strain>
    </source>
</reference>
<keyword evidence="3" id="KW-1185">Reference proteome</keyword>
<dbReference type="SUPFAM" id="SSF161266">
    <property type="entry name" value="Gam-like"/>
    <property type="match status" value="1"/>
</dbReference>
<evidence type="ECO:0000313" key="2">
    <source>
        <dbReference type="EMBL" id="QTA82922.1"/>
    </source>
</evidence>
<protein>
    <submittedName>
        <fullName evidence="2">Uncharacterized protein</fullName>
    </submittedName>
</protein>
<proteinExistence type="predicted"/>
<feature type="transmembrane region" description="Helical" evidence="1">
    <location>
        <begin position="12"/>
        <end position="31"/>
    </location>
</feature>
<evidence type="ECO:0000313" key="3">
    <source>
        <dbReference type="Proteomes" id="UP000663720"/>
    </source>
</evidence>
<name>A0A975BCN5_9BACT</name>
<dbReference type="EMBL" id="CP061799">
    <property type="protein sequence ID" value="QTA82922.1"/>
    <property type="molecule type" value="Genomic_DNA"/>
</dbReference>